<evidence type="ECO:0000313" key="1">
    <source>
        <dbReference type="EMBL" id="TFK63384.1"/>
    </source>
</evidence>
<evidence type="ECO:0000313" key="2">
    <source>
        <dbReference type="Proteomes" id="UP000308600"/>
    </source>
</evidence>
<dbReference type="Proteomes" id="UP000308600">
    <property type="component" value="Unassembled WGS sequence"/>
</dbReference>
<name>A0ACD3ACP7_9AGAR</name>
<organism evidence="1 2">
    <name type="scientific">Pluteus cervinus</name>
    <dbReference type="NCBI Taxonomy" id="181527"/>
    <lineage>
        <taxon>Eukaryota</taxon>
        <taxon>Fungi</taxon>
        <taxon>Dikarya</taxon>
        <taxon>Basidiomycota</taxon>
        <taxon>Agaricomycotina</taxon>
        <taxon>Agaricomycetes</taxon>
        <taxon>Agaricomycetidae</taxon>
        <taxon>Agaricales</taxon>
        <taxon>Pluteineae</taxon>
        <taxon>Pluteaceae</taxon>
        <taxon>Pluteus</taxon>
    </lineage>
</organism>
<gene>
    <name evidence="1" type="ORF">BDN72DRAFT_862138</name>
</gene>
<accession>A0ACD3ACP7</accession>
<proteinExistence type="predicted"/>
<reference evidence="1 2" key="1">
    <citation type="journal article" date="2019" name="Nat. Ecol. Evol.">
        <title>Megaphylogeny resolves global patterns of mushroom evolution.</title>
        <authorList>
            <person name="Varga T."/>
            <person name="Krizsan K."/>
            <person name="Foldi C."/>
            <person name="Dima B."/>
            <person name="Sanchez-Garcia M."/>
            <person name="Sanchez-Ramirez S."/>
            <person name="Szollosi G.J."/>
            <person name="Szarkandi J.G."/>
            <person name="Papp V."/>
            <person name="Albert L."/>
            <person name="Andreopoulos W."/>
            <person name="Angelini C."/>
            <person name="Antonin V."/>
            <person name="Barry K.W."/>
            <person name="Bougher N.L."/>
            <person name="Buchanan P."/>
            <person name="Buyck B."/>
            <person name="Bense V."/>
            <person name="Catcheside P."/>
            <person name="Chovatia M."/>
            <person name="Cooper J."/>
            <person name="Damon W."/>
            <person name="Desjardin D."/>
            <person name="Finy P."/>
            <person name="Geml J."/>
            <person name="Haridas S."/>
            <person name="Hughes K."/>
            <person name="Justo A."/>
            <person name="Karasinski D."/>
            <person name="Kautmanova I."/>
            <person name="Kiss B."/>
            <person name="Kocsube S."/>
            <person name="Kotiranta H."/>
            <person name="LaButti K.M."/>
            <person name="Lechner B.E."/>
            <person name="Liimatainen K."/>
            <person name="Lipzen A."/>
            <person name="Lukacs Z."/>
            <person name="Mihaltcheva S."/>
            <person name="Morgado L.N."/>
            <person name="Niskanen T."/>
            <person name="Noordeloos M.E."/>
            <person name="Ohm R.A."/>
            <person name="Ortiz-Santana B."/>
            <person name="Ovrebo C."/>
            <person name="Racz N."/>
            <person name="Riley R."/>
            <person name="Savchenko A."/>
            <person name="Shiryaev A."/>
            <person name="Soop K."/>
            <person name="Spirin V."/>
            <person name="Szebenyi C."/>
            <person name="Tomsovsky M."/>
            <person name="Tulloss R.E."/>
            <person name="Uehling J."/>
            <person name="Grigoriev I.V."/>
            <person name="Vagvolgyi C."/>
            <person name="Papp T."/>
            <person name="Martin F.M."/>
            <person name="Miettinen O."/>
            <person name="Hibbett D.S."/>
            <person name="Nagy L.G."/>
        </authorList>
    </citation>
    <scope>NUCLEOTIDE SEQUENCE [LARGE SCALE GENOMIC DNA]</scope>
    <source>
        <strain evidence="1 2">NL-1719</strain>
    </source>
</reference>
<sequence length="602" mass="66153">MTTRSEAKKIPRLLSPRPQLVYQSFASRSRYSLATHTGPIGLRTSRVSSRRVMIVTSPTTPPTSRERGYPRSRNKGKTIESIQRSLAASTVPSRAHGILPLGDITARSFLMCPPYDSSNAIFPPTTYPIHPQLSQIVQGASHTHNANVVLGYAPFLNLIHCQGGHQSKIMCFLGLYNTTPEVPPVDLSTQGWAQCDPLVYPPSDYNPLHRQGDIVENKELGLTSDSGVYNQFAYGPVRPAWSPLEGQNIPTEKVIPPPWQVGDTTTLPLYQSNWERGSSSISAEVSVLHLPGFDRDQFNERGSGLAVDVEAQPQLNRHSHQASSNSLWDYSEMCPNTGMDMDTAQEQRCSSHPRPSIPPMAPEVPENPLPENPSPRPICLPELQTFPRLQHEDEVTSLGTKSSSPLLSTTTGGATTTSGKKPPSTKPKHTLPKDSKKKRKIPACLLCKKDKKGCGGPQADHPKQACRPLTSFISKYLLFMLVKAAGKFLEDARPGAKLTLQSMTSRFGLGFVTGWHRLRLIRRSVNHGREGVCQIIDCVSNFVTKLVVSRPLLRGLMHYQGLLVNRSSDGQGGGLYNVELLGEGTADVSKNVPLCWREEKLA</sequence>
<keyword evidence="2" id="KW-1185">Reference proteome</keyword>
<protein>
    <submittedName>
        <fullName evidence="1">Uncharacterized protein</fullName>
    </submittedName>
</protein>
<dbReference type="EMBL" id="ML208525">
    <property type="protein sequence ID" value="TFK63384.1"/>
    <property type="molecule type" value="Genomic_DNA"/>
</dbReference>